<sequence>MNKLKIAALITGSLFLTQAEANDNLTPKIEKVNKVASFEQPDFGAYKIMSDHALVPAAIADPNAVISKKGNKALVKSTSVSKLFTKGSLVKNIFNGEIAPVSGNINLLLKDGASASDLASEFDVAVENTYDGGRIAVVSVNSNQDLLGKLAELKQSGKVVEAKIEVLGTLYTSR</sequence>
<dbReference type="EMBL" id="CP137578">
    <property type="protein sequence ID" value="WOX29955.1"/>
    <property type="molecule type" value="Genomic_DNA"/>
</dbReference>
<feature type="signal peptide" evidence="1">
    <location>
        <begin position="1"/>
        <end position="21"/>
    </location>
</feature>
<evidence type="ECO:0000313" key="4">
    <source>
        <dbReference type="EMBL" id="WOX29955.1"/>
    </source>
</evidence>
<evidence type="ECO:0000313" key="5">
    <source>
        <dbReference type="Proteomes" id="UP000646877"/>
    </source>
</evidence>
<gene>
    <name evidence="3" type="ORF">F9Y85_04350</name>
    <name evidence="4" type="ORF">R5H13_06720</name>
</gene>
<evidence type="ECO:0000313" key="6">
    <source>
        <dbReference type="Proteomes" id="UP001304419"/>
    </source>
</evidence>
<feature type="chain" id="PRO_5034741093" description="ASP external chaperone domain-containing protein" evidence="1">
    <location>
        <begin position="22"/>
        <end position="174"/>
    </location>
</feature>
<keyword evidence="1" id="KW-0732">Signal</keyword>
<proteinExistence type="predicted"/>
<name>A0A8I2KP19_9GAMM</name>
<reference evidence="3" key="1">
    <citation type="submission" date="2019-10" db="EMBL/GenBank/DDBJ databases">
        <authorList>
            <person name="Paulsen S."/>
        </authorList>
    </citation>
    <scope>NUCLEOTIDE SEQUENCE</scope>
    <source>
        <strain evidence="3">LMG 19692</strain>
    </source>
</reference>
<dbReference type="EMBL" id="WEIA01000002">
    <property type="protein sequence ID" value="NLR20558.1"/>
    <property type="molecule type" value="Genomic_DNA"/>
</dbReference>
<dbReference type="InterPro" id="IPR040536">
    <property type="entry name" value="ASPCH"/>
</dbReference>
<dbReference type="Proteomes" id="UP000646877">
    <property type="component" value="Unassembled WGS sequence"/>
</dbReference>
<reference evidence="4 6" key="2">
    <citation type="submission" date="2023-10" db="EMBL/GenBank/DDBJ databases">
        <title>To unveil natural product biosynthetic capacity in Pseudoalteromonas.</title>
        <authorList>
            <person name="Wang J."/>
        </authorList>
    </citation>
    <scope>NUCLEOTIDE SEQUENCE [LARGE SCALE GENOMIC DNA]</scope>
    <source>
        <strain evidence="4 6">DSM 15914</strain>
    </source>
</reference>
<dbReference type="Proteomes" id="UP001304419">
    <property type="component" value="Chromosome 1"/>
</dbReference>
<organism evidence="3 5">
    <name type="scientific">Pseudoalteromonas maricaloris</name>
    <dbReference type="NCBI Taxonomy" id="184924"/>
    <lineage>
        <taxon>Bacteria</taxon>
        <taxon>Pseudomonadati</taxon>
        <taxon>Pseudomonadota</taxon>
        <taxon>Gammaproteobacteria</taxon>
        <taxon>Alteromonadales</taxon>
        <taxon>Pseudoalteromonadaceae</taxon>
        <taxon>Pseudoalteromonas</taxon>
    </lineage>
</organism>
<dbReference type="AlphaFoldDB" id="A0A8I2KP19"/>
<keyword evidence="6" id="KW-1185">Reference proteome</keyword>
<accession>A0A8I2KP19</accession>
<evidence type="ECO:0000256" key="1">
    <source>
        <dbReference type="SAM" id="SignalP"/>
    </source>
</evidence>
<evidence type="ECO:0000313" key="3">
    <source>
        <dbReference type="EMBL" id="NLR20558.1"/>
    </source>
</evidence>
<protein>
    <recommendedName>
        <fullName evidence="2">ASP external chaperone domain-containing protein</fullName>
    </recommendedName>
</protein>
<dbReference type="RefSeq" id="WP_193521530.1">
    <property type="nucleotide sequence ID" value="NZ_CBCSDF010000002.1"/>
</dbReference>
<evidence type="ECO:0000259" key="2">
    <source>
        <dbReference type="Pfam" id="PF18492"/>
    </source>
</evidence>
<dbReference type="Pfam" id="PF18492">
    <property type="entry name" value="ORF_2_N"/>
    <property type="match status" value="1"/>
</dbReference>
<feature type="domain" description="ASP external chaperone" evidence="2">
    <location>
        <begin position="76"/>
        <end position="169"/>
    </location>
</feature>